<proteinExistence type="predicted"/>
<evidence type="ECO:0000313" key="3">
    <source>
        <dbReference type="EMBL" id="MCI5755751.1"/>
    </source>
</evidence>
<dbReference type="AlphaFoldDB" id="A0AAE3FG54"/>
<protein>
    <submittedName>
        <fullName evidence="3">Uncharacterized protein</fullName>
    </submittedName>
</protein>
<evidence type="ECO:0000256" key="2">
    <source>
        <dbReference type="SAM" id="SignalP"/>
    </source>
</evidence>
<organism evidence="3 4">
    <name type="scientific">Candidatus Colimorpha enterica</name>
    <dbReference type="NCBI Taxonomy" id="3083063"/>
    <lineage>
        <taxon>Bacteria</taxon>
        <taxon>Pseudomonadati</taxon>
        <taxon>Bacteroidota</taxon>
        <taxon>Bacteroidia</taxon>
        <taxon>Bacteroidales</taxon>
        <taxon>Candidatus Colimorpha</taxon>
    </lineage>
</organism>
<sequence>MKKTGALLLAAVLLAALMSVFAGAKDNSVWLVDKDTVITVPADLLNGYSAISQNTLEAAPKGYAYLHFKMHFSEKTKFEHPKLWAYVVLGDNADSPTAVNANTFNLAATTEYKEGWNDIVIPFTGFVKYEGREDNALIGDWTDSIRWFRFVTVGADCPEIQIKDVYLSVNENDPSPADKPTPPSPDTGTLLTLAIAASAVIPAGMAVIKSKKHR</sequence>
<feature type="transmembrane region" description="Helical" evidence="1">
    <location>
        <begin position="188"/>
        <end position="208"/>
    </location>
</feature>
<accession>A0AAE3FG54</accession>
<feature type="signal peptide" evidence="2">
    <location>
        <begin position="1"/>
        <end position="24"/>
    </location>
</feature>
<keyword evidence="1" id="KW-0472">Membrane</keyword>
<keyword evidence="2" id="KW-0732">Signal</keyword>
<keyword evidence="1" id="KW-0812">Transmembrane</keyword>
<feature type="chain" id="PRO_5042045614" evidence="2">
    <location>
        <begin position="25"/>
        <end position="214"/>
    </location>
</feature>
<evidence type="ECO:0000313" key="4">
    <source>
        <dbReference type="Proteomes" id="UP001139365"/>
    </source>
</evidence>
<evidence type="ECO:0000256" key="1">
    <source>
        <dbReference type="SAM" id="Phobius"/>
    </source>
</evidence>
<dbReference type="Proteomes" id="UP001139365">
    <property type="component" value="Unassembled WGS sequence"/>
</dbReference>
<comment type="caution">
    <text evidence="3">The sequence shown here is derived from an EMBL/GenBank/DDBJ whole genome shotgun (WGS) entry which is preliminary data.</text>
</comment>
<keyword evidence="1" id="KW-1133">Transmembrane helix</keyword>
<gene>
    <name evidence="3" type="ORF">MR241_05600</name>
</gene>
<dbReference type="EMBL" id="JALEMU010000088">
    <property type="protein sequence ID" value="MCI5755751.1"/>
    <property type="molecule type" value="Genomic_DNA"/>
</dbReference>
<name>A0AAE3FG54_9BACT</name>
<reference evidence="3 4" key="1">
    <citation type="submission" date="2022-03" db="EMBL/GenBank/DDBJ databases">
        <title>Metagenome-assembled genomes from swine fecal metagenomes.</title>
        <authorList>
            <person name="Holman D.B."/>
            <person name="Kommadath A."/>
        </authorList>
    </citation>
    <scope>NUCLEOTIDE SEQUENCE [LARGE SCALE GENOMIC DNA]</scope>
    <source>
        <strain evidence="3">SUG147</strain>
    </source>
</reference>